<evidence type="ECO:0000313" key="2">
    <source>
        <dbReference type="EMBL" id="SMX79447.1"/>
    </source>
</evidence>
<feature type="region of interest" description="Disordered" evidence="1">
    <location>
        <begin position="64"/>
        <end position="86"/>
    </location>
</feature>
<sequence length="86" mass="9773">MSVLRGERKPGKKWTARDRAFALALTLYEADLCQGCGQPMSMSSGEHPHDYDIRTTRCMGCSEIEEHRDNSKKPLPGEKTYVVRDE</sequence>
<proteinExistence type="predicted"/>
<gene>
    <name evidence="2" type="ORF">BC102111_01654</name>
</gene>
<dbReference type="Proteomes" id="UP000234333">
    <property type="component" value="Unassembled WGS sequence"/>
</dbReference>
<dbReference type="AlphaFoldDB" id="A0A2H1IW42"/>
<reference evidence="2 3" key="1">
    <citation type="submission" date="2017-03" db="EMBL/GenBank/DDBJ databases">
        <authorList>
            <person name="Afonso C.L."/>
            <person name="Miller P.J."/>
            <person name="Scott M.A."/>
            <person name="Spackman E."/>
            <person name="Goraichik I."/>
            <person name="Dimitrov K.M."/>
            <person name="Suarez D.L."/>
            <person name="Swayne D.E."/>
        </authorList>
    </citation>
    <scope>NUCLEOTIDE SEQUENCE [LARGE SCALE GENOMIC DNA]</scope>
    <source>
        <strain evidence="2 3">CIP 102111</strain>
    </source>
</reference>
<accession>A0A2H1IW42</accession>
<name>A0A2H1IW42_9MICO</name>
<protein>
    <submittedName>
        <fullName evidence="2">Uncharacterized protein</fullName>
    </submittedName>
</protein>
<dbReference type="EMBL" id="FXZC01000003">
    <property type="protein sequence ID" value="SMX79447.1"/>
    <property type="molecule type" value="Genomic_DNA"/>
</dbReference>
<evidence type="ECO:0000256" key="1">
    <source>
        <dbReference type="SAM" id="MobiDB-lite"/>
    </source>
</evidence>
<evidence type="ECO:0000313" key="3">
    <source>
        <dbReference type="Proteomes" id="UP000234333"/>
    </source>
</evidence>
<organism evidence="2 3">
    <name type="scientific">Brevibacterium casei CIP 102111</name>
    <dbReference type="NCBI Taxonomy" id="1255625"/>
    <lineage>
        <taxon>Bacteria</taxon>
        <taxon>Bacillati</taxon>
        <taxon>Actinomycetota</taxon>
        <taxon>Actinomycetes</taxon>
        <taxon>Micrococcales</taxon>
        <taxon>Brevibacteriaceae</taxon>
        <taxon>Brevibacterium</taxon>
    </lineage>
</organism>